<evidence type="ECO:0000313" key="1">
    <source>
        <dbReference type="EMBL" id="JAD23611.1"/>
    </source>
</evidence>
<dbReference type="EMBL" id="GBRH01274284">
    <property type="protein sequence ID" value="JAD23611.1"/>
    <property type="molecule type" value="Transcribed_RNA"/>
</dbReference>
<name>A0A0A8YCC7_ARUDO</name>
<sequence length="30" mass="3295">MNDVVHYICFCFSLTDDQGTSGSFTGMSCK</sequence>
<protein>
    <submittedName>
        <fullName evidence="1">Uncharacterized protein</fullName>
    </submittedName>
</protein>
<reference evidence="1" key="1">
    <citation type="submission" date="2014-09" db="EMBL/GenBank/DDBJ databases">
        <authorList>
            <person name="Magalhaes I.L.F."/>
            <person name="Oliveira U."/>
            <person name="Santos F.R."/>
            <person name="Vidigal T.H.D.A."/>
            <person name="Brescovit A.D."/>
            <person name="Santos A.J."/>
        </authorList>
    </citation>
    <scope>NUCLEOTIDE SEQUENCE</scope>
    <source>
        <tissue evidence="1">Shoot tissue taken approximately 20 cm above the soil surface</tissue>
    </source>
</reference>
<dbReference type="AlphaFoldDB" id="A0A0A8YCC7"/>
<reference evidence="1" key="2">
    <citation type="journal article" date="2015" name="Data Brief">
        <title>Shoot transcriptome of the giant reed, Arundo donax.</title>
        <authorList>
            <person name="Barrero R.A."/>
            <person name="Guerrero F.D."/>
            <person name="Moolhuijzen P."/>
            <person name="Goolsby J.A."/>
            <person name="Tidwell J."/>
            <person name="Bellgard S.E."/>
            <person name="Bellgard M.I."/>
        </authorList>
    </citation>
    <scope>NUCLEOTIDE SEQUENCE</scope>
    <source>
        <tissue evidence="1">Shoot tissue taken approximately 20 cm above the soil surface</tissue>
    </source>
</reference>
<accession>A0A0A8YCC7</accession>
<organism evidence="1">
    <name type="scientific">Arundo donax</name>
    <name type="common">Giant reed</name>
    <name type="synonym">Donax arundinaceus</name>
    <dbReference type="NCBI Taxonomy" id="35708"/>
    <lineage>
        <taxon>Eukaryota</taxon>
        <taxon>Viridiplantae</taxon>
        <taxon>Streptophyta</taxon>
        <taxon>Embryophyta</taxon>
        <taxon>Tracheophyta</taxon>
        <taxon>Spermatophyta</taxon>
        <taxon>Magnoliopsida</taxon>
        <taxon>Liliopsida</taxon>
        <taxon>Poales</taxon>
        <taxon>Poaceae</taxon>
        <taxon>PACMAD clade</taxon>
        <taxon>Arundinoideae</taxon>
        <taxon>Arundineae</taxon>
        <taxon>Arundo</taxon>
    </lineage>
</organism>
<proteinExistence type="predicted"/>